<gene>
    <name evidence="11" type="ORF">JQX41_20225</name>
    <name evidence="12" type="ORF">JQX48_20245</name>
</gene>
<dbReference type="PANTHER" id="PTHR43386:SF1">
    <property type="entry name" value="D,D-DIPEPTIDE TRANSPORT SYSTEM PERMEASE PROTEIN DDPC-RELATED"/>
    <property type="match status" value="1"/>
</dbReference>
<keyword evidence="5" id="KW-0571">Peptide transport</keyword>
<feature type="domain" description="ABC transmembrane type-1" evidence="10">
    <location>
        <begin position="95"/>
        <end position="285"/>
    </location>
</feature>
<dbReference type="CDD" id="cd06261">
    <property type="entry name" value="TM_PBP2"/>
    <property type="match status" value="1"/>
</dbReference>
<keyword evidence="6" id="KW-0653">Protein transport</keyword>
<dbReference type="PANTHER" id="PTHR43386">
    <property type="entry name" value="OLIGOPEPTIDE TRANSPORT SYSTEM PERMEASE PROTEIN APPC"/>
    <property type="match status" value="1"/>
</dbReference>
<comment type="similarity">
    <text evidence="9">Belongs to the binding-protein-dependent transport system permease family.</text>
</comment>
<dbReference type="Proteomes" id="UP000755667">
    <property type="component" value="Unassembled WGS sequence"/>
</dbReference>
<dbReference type="Pfam" id="PF12911">
    <property type="entry name" value="OppC_N"/>
    <property type="match status" value="1"/>
</dbReference>
<dbReference type="GO" id="GO:0015031">
    <property type="term" value="P:protein transport"/>
    <property type="evidence" value="ECO:0007669"/>
    <property type="project" value="UniProtKB-KW"/>
</dbReference>
<keyword evidence="7 9" id="KW-1133">Transmembrane helix</keyword>
<evidence type="ECO:0000256" key="1">
    <source>
        <dbReference type="ARBA" id="ARBA00004651"/>
    </source>
</evidence>
<evidence type="ECO:0000256" key="3">
    <source>
        <dbReference type="ARBA" id="ARBA00022475"/>
    </source>
</evidence>
<evidence type="ECO:0000256" key="5">
    <source>
        <dbReference type="ARBA" id="ARBA00022856"/>
    </source>
</evidence>
<dbReference type="EMBL" id="JAFBXF010000017">
    <property type="protein sequence ID" value="MBM2419326.1"/>
    <property type="molecule type" value="Genomic_DNA"/>
</dbReference>
<keyword evidence="3" id="KW-1003">Cell membrane</keyword>
<accession>A0A9Q2RZC9</accession>
<evidence type="ECO:0000256" key="8">
    <source>
        <dbReference type="ARBA" id="ARBA00023136"/>
    </source>
</evidence>
<evidence type="ECO:0000259" key="10">
    <source>
        <dbReference type="PROSITE" id="PS50928"/>
    </source>
</evidence>
<evidence type="ECO:0000256" key="9">
    <source>
        <dbReference type="RuleBase" id="RU363032"/>
    </source>
</evidence>
<comment type="caution">
    <text evidence="11">The sequence shown here is derived from an EMBL/GenBank/DDBJ whole genome shotgun (WGS) entry which is preliminary data.</text>
</comment>
<evidence type="ECO:0000256" key="7">
    <source>
        <dbReference type="ARBA" id="ARBA00022989"/>
    </source>
</evidence>
<evidence type="ECO:0000256" key="4">
    <source>
        <dbReference type="ARBA" id="ARBA00022692"/>
    </source>
</evidence>
<dbReference type="Pfam" id="PF00528">
    <property type="entry name" value="BPD_transp_1"/>
    <property type="match status" value="1"/>
</dbReference>
<feature type="transmembrane region" description="Helical" evidence="9">
    <location>
        <begin position="97"/>
        <end position="120"/>
    </location>
</feature>
<feature type="transmembrane region" description="Helical" evidence="9">
    <location>
        <begin position="35"/>
        <end position="55"/>
    </location>
</feature>
<evidence type="ECO:0000313" key="12">
    <source>
        <dbReference type="EMBL" id="MBM2419326.1"/>
    </source>
</evidence>
<protein>
    <submittedName>
        <fullName evidence="11">ABC transporter permease</fullName>
    </submittedName>
</protein>
<name>A0A9Q2RZC9_9RHOB</name>
<dbReference type="InterPro" id="IPR025966">
    <property type="entry name" value="OppC_N"/>
</dbReference>
<dbReference type="SUPFAM" id="SSF161098">
    <property type="entry name" value="MetI-like"/>
    <property type="match status" value="1"/>
</dbReference>
<feature type="transmembrane region" description="Helical" evidence="9">
    <location>
        <begin position="264"/>
        <end position="285"/>
    </location>
</feature>
<evidence type="ECO:0000313" key="11">
    <source>
        <dbReference type="EMBL" id="MBM2414655.1"/>
    </source>
</evidence>
<keyword evidence="4 9" id="KW-0812">Transmembrane</keyword>
<feature type="transmembrane region" description="Helical" evidence="9">
    <location>
        <begin position="140"/>
        <end position="168"/>
    </location>
</feature>
<dbReference type="GO" id="GO:0005886">
    <property type="term" value="C:plasma membrane"/>
    <property type="evidence" value="ECO:0007669"/>
    <property type="project" value="UniProtKB-SubCell"/>
</dbReference>
<sequence>MSDAASNDVIDQVERSRSSKIWNRFVGILRLSPTAAVGLMIILFFALLAIFAPWIMPHDPVAAYTDRVLQAPSAEHWFGTDGNGMDVFSRVIYGAKFGFGIAIPAVLISLLIGVPVGLIAGYRGGLLDEVLMRFFDGLRVFPSIILALAVVAATGQSLLNVVLVLGLLDSPVFARVVRAEVLALRSSNFVESAIAAGNPTWRILFVHLLPNAIQGAMAQTAVRAAWAVRISATLAFLGVGIQAPTPEWGAMIRQGAEFMVSGQWWVGLYPGLALIFLVFGLNLFGDGLQDLMDPRRRTAK</sequence>
<dbReference type="Proteomes" id="UP000809440">
    <property type="component" value="Unassembled WGS sequence"/>
</dbReference>
<proteinExistence type="inferred from homology"/>
<feature type="transmembrane region" description="Helical" evidence="9">
    <location>
        <begin position="226"/>
        <end position="244"/>
    </location>
</feature>
<dbReference type="GO" id="GO:0015833">
    <property type="term" value="P:peptide transport"/>
    <property type="evidence" value="ECO:0007669"/>
    <property type="project" value="UniProtKB-KW"/>
</dbReference>
<dbReference type="InterPro" id="IPR050366">
    <property type="entry name" value="BP-dependent_transpt_permease"/>
</dbReference>
<organism evidence="11 13">
    <name type="scientific">Marivita cryptomonadis</name>
    <dbReference type="NCBI Taxonomy" id="505252"/>
    <lineage>
        <taxon>Bacteria</taxon>
        <taxon>Pseudomonadati</taxon>
        <taxon>Pseudomonadota</taxon>
        <taxon>Alphaproteobacteria</taxon>
        <taxon>Rhodobacterales</taxon>
        <taxon>Roseobacteraceae</taxon>
        <taxon>Marivita</taxon>
    </lineage>
</organism>
<keyword evidence="8 9" id="KW-0472">Membrane</keyword>
<dbReference type="GO" id="GO:0055085">
    <property type="term" value="P:transmembrane transport"/>
    <property type="evidence" value="ECO:0007669"/>
    <property type="project" value="InterPro"/>
</dbReference>
<dbReference type="RefSeq" id="WP_138487586.1">
    <property type="nucleotide sequence ID" value="NZ_JAFBWU010000017.1"/>
</dbReference>
<dbReference type="PROSITE" id="PS50928">
    <property type="entry name" value="ABC_TM1"/>
    <property type="match status" value="1"/>
</dbReference>
<keyword evidence="2 9" id="KW-0813">Transport</keyword>
<dbReference type="InterPro" id="IPR035906">
    <property type="entry name" value="MetI-like_sf"/>
</dbReference>
<reference evidence="11 14" key="1">
    <citation type="submission" date="2021-01" db="EMBL/GenBank/DDBJ databases">
        <title>Diatom-associated Roseobacters Show Island Model of Population Structure.</title>
        <authorList>
            <person name="Qu L."/>
            <person name="Feng X."/>
            <person name="Chen Y."/>
            <person name="Li L."/>
            <person name="Wang X."/>
            <person name="Hu Z."/>
            <person name="Wang H."/>
            <person name="Luo H."/>
        </authorList>
    </citation>
    <scope>NUCLEOTIDE SEQUENCE</scope>
    <source>
        <strain evidence="12 14">CC28-63</strain>
        <strain evidence="11">CC28-69</strain>
    </source>
</reference>
<dbReference type="EMBL" id="JAFBXE010000017">
    <property type="protein sequence ID" value="MBM2414655.1"/>
    <property type="molecule type" value="Genomic_DNA"/>
</dbReference>
<evidence type="ECO:0000313" key="14">
    <source>
        <dbReference type="Proteomes" id="UP000809440"/>
    </source>
</evidence>
<keyword evidence="14" id="KW-1185">Reference proteome</keyword>
<comment type="subcellular location">
    <subcellularLocation>
        <location evidence="1 9">Cell membrane</location>
        <topology evidence="1 9">Multi-pass membrane protein</topology>
    </subcellularLocation>
</comment>
<evidence type="ECO:0000313" key="13">
    <source>
        <dbReference type="Proteomes" id="UP000755667"/>
    </source>
</evidence>
<evidence type="ECO:0000256" key="6">
    <source>
        <dbReference type="ARBA" id="ARBA00022927"/>
    </source>
</evidence>
<dbReference type="AlphaFoldDB" id="A0A9Q2RZC9"/>
<evidence type="ECO:0000256" key="2">
    <source>
        <dbReference type="ARBA" id="ARBA00022448"/>
    </source>
</evidence>
<dbReference type="Gene3D" id="1.10.3720.10">
    <property type="entry name" value="MetI-like"/>
    <property type="match status" value="1"/>
</dbReference>
<dbReference type="InterPro" id="IPR000515">
    <property type="entry name" value="MetI-like"/>
</dbReference>